<keyword evidence="3" id="KW-1185">Reference proteome</keyword>
<proteinExistence type="predicted"/>
<evidence type="ECO:0000256" key="1">
    <source>
        <dbReference type="SAM" id="Phobius"/>
    </source>
</evidence>
<protein>
    <recommendedName>
        <fullName evidence="4">DUF5333 domain-containing protein</fullName>
    </recommendedName>
</protein>
<dbReference type="InterPro" id="IPR020349">
    <property type="entry name" value="Uncharacterised_14.7kDa"/>
</dbReference>
<evidence type="ECO:0000313" key="2">
    <source>
        <dbReference type="EMBL" id="SDL29809.1"/>
    </source>
</evidence>
<dbReference type="EMBL" id="FNGE01000008">
    <property type="protein sequence ID" value="SDL29809.1"/>
    <property type="molecule type" value="Genomic_DNA"/>
</dbReference>
<name>A0A1G9IX04_9RHOB</name>
<feature type="transmembrane region" description="Helical" evidence="1">
    <location>
        <begin position="43"/>
        <end position="63"/>
    </location>
</feature>
<dbReference type="Proteomes" id="UP000199555">
    <property type="component" value="Unassembled WGS sequence"/>
</dbReference>
<reference evidence="3" key="1">
    <citation type="submission" date="2016-10" db="EMBL/GenBank/DDBJ databases">
        <authorList>
            <person name="Varghese N."/>
            <person name="Submissions S."/>
        </authorList>
    </citation>
    <scope>NUCLEOTIDE SEQUENCE [LARGE SCALE GENOMIC DNA]</scope>
    <source>
        <strain evidence="3">CGMCC 1.7655</strain>
    </source>
</reference>
<dbReference type="AlphaFoldDB" id="A0A1G9IX04"/>
<dbReference type="STRING" id="525640.SAMN04487971_108172"/>
<keyword evidence="1" id="KW-1133">Transmembrane helix</keyword>
<evidence type="ECO:0008006" key="4">
    <source>
        <dbReference type="Google" id="ProtNLM"/>
    </source>
</evidence>
<dbReference type="Pfam" id="PF17267">
    <property type="entry name" value="DUF5333"/>
    <property type="match status" value="1"/>
</dbReference>
<keyword evidence="1" id="KW-0812">Transmembrane</keyword>
<sequence>MAARRDPADHGSLTASCGARGGLRSYVAGICNKGTAMTAGKTFAALTAALMTLGVLASSVAALEPLSQERYINDRLIAARVADRIRRECPTLDARVLYAYTQARALERYALDKGYSRQQVDAFLDDKAERQRIYSVAEDYMARNGVQKGDAESYCRLGRQEIANGTVAGSLLVAK</sequence>
<evidence type="ECO:0000313" key="3">
    <source>
        <dbReference type="Proteomes" id="UP000199555"/>
    </source>
</evidence>
<accession>A0A1G9IX04</accession>
<organism evidence="2 3">
    <name type="scientific">Paracoccus chinensis</name>
    <dbReference type="NCBI Taxonomy" id="525640"/>
    <lineage>
        <taxon>Bacteria</taxon>
        <taxon>Pseudomonadati</taxon>
        <taxon>Pseudomonadota</taxon>
        <taxon>Alphaproteobacteria</taxon>
        <taxon>Rhodobacterales</taxon>
        <taxon>Paracoccaceae</taxon>
        <taxon>Paracoccus</taxon>
    </lineage>
</organism>
<keyword evidence="1" id="KW-0472">Membrane</keyword>
<gene>
    <name evidence="2" type="ORF">SAMN04487971_108172</name>
</gene>